<protein>
    <submittedName>
        <fullName evidence="5">Glycosyltransferase family 2 protein</fullName>
    </submittedName>
</protein>
<dbReference type="Gene3D" id="3.90.550.10">
    <property type="entry name" value="Spore Coat Polysaccharide Biosynthesis Protein SpsA, Chain A"/>
    <property type="match status" value="1"/>
</dbReference>
<reference evidence="5 6" key="1">
    <citation type="submission" date="2019-05" db="EMBL/GenBank/DDBJ databases">
        <title>Panacibacter sp. strain 17mud1-8 Genome sequencing and assembly.</title>
        <authorList>
            <person name="Chhetri G."/>
        </authorList>
    </citation>
    <scope>NUCLEOTIDE SEQUENCE [LARGE SCALE GENOMIC DNA]</scope>
    <source>
        <strain evidence="5 6">17mud1-8</strain>
    </source>
</reference>
<comment type="caution">
    <text evidence="5">The sequence shown here is derived from an EMBL/GenBank/DDBJ whole genome shotgun (WGS) entry which is preliminary data.</text>
</comment>
<comment type="similarity">
    <text evidence="1">Belongs to the glycosyltransferase 2 family.</text>
</comment>
<dbReference type="InterPro" id="IPR029044">
    <property type="entry name" value="Nucleotide-diphossugar_trans"/>
</dbReference>
<dbReference type="AlphaFoldDB" id="A0A4U3KSN3"/>
<dbReference type="EMBL" id="SZQL01000022">
    <property type="protein sequence ID" value="TKK65330.1"/>
    <property type="molecule type" value="Genomic_DNA"/>
</dbReference>
<dbReference type="OrthoDB" id="9771846at2"/>
<dbReference type="Proteomes" id="UP000305848">
    <property type="component" value="Unassembled WGS sequence"/>
</dbReference>
<dbReference type="Pfam" id="PF00535">
    <property type="entry name" value="Glycos_transf_2"/>
    <property type="match status" value="1"/>
</dbReference>
<evidence type="ECO:0000259" key="4">
    <source>
        <dbReference type="Pfam" id="PF00535"/>
    </source>
</evidence>
<keyword evidence="6" id="KW-1185">Reference proteome</keyword>
<keyword evidence="2" id="KW-0328">Glycosyltransferase</keyword>
<gene>
    <name evidence="5" type="ORF">FC093_20460</name>
</gene>
<sequence length="340" mass="39151">MNPFPSVGIAILNWNGRHFLQTLLPLLQQLNYPHYTVYVIDNHSTDDSVLFLKNNFPAVKIIVLDDNYGFAKGYNLGLAAIEEDYYLMLNSDVEVGKDLLQPMVAMMESDPKIAICQPKVLALRNKEYFEHAGAAGGMIDILGYPFCRGRIFDTVEKDDGQYNNAQQVFWATGTCCLIRKEAYRQIQGMYNYYFMHMEEIDMCWRLNSAGYKIMYCPQSIVYHLGGGSLPYQSAAKTYYNFRNNIIMCYRNSPWYVNCWLLPLRFLMDVAAALQFAASGNSANTKVIGRAYVHFFKWLLSKEKETATIKKSLSSLAGVLHKSIVWQYYVRKKKRYTDIVK</sequence>
<dbReference type="PANTHER" id="PTHR43179">
    <property type="entry name" value="RHAMNOSYLTRANSFERASE WBBL"/>
    <property type="match status" value="1"/>
</dbReference>
<evidence type="ECO:0000256" key="2">
    <source>
        <dbReference type="ARBA" id="ARBA00022676"/>
    </source>
</evidence>
<dbReference type="InterPro" id="IPR001173">
    <property type="entry name" value="Glyco_trans_2-like"/>
</dbReference>
<dbReference type="CDD" id="cd04186">
    <property type="entry name" value="GT_2_like_c"/>
    <property type="match status" value="1"/>
</dbReference>
<evidence type="ECO:0000256" key="1">
    <source>
        <dbReference type="ARBA" id="ARBA00006739"/>
    </source>
</evidence>
<organism evidence="5 6">
    <name type="scientific">Ilyomonas limi</name>
    <dbReference type="NCBI Taxonomy" id="2575867"/>
    <lineage>
        <taxon>Bacteria</taxon>
        <taxon>Pseudomonadati</taxon>
        <taxon>Bacteroidota</taxon>
        <taxon>Chitinophagia</taxon>
        <taxon>Chitinophagales</taxon>
        <taxon>Chitinophagaceae</taxon>
        <taxon>Ilyomonas</taxon>
    </lineage>
</organism>
<dbReference type="SUPFAM" id="SSF53448">
    <property type="entry name" value="Nucleotide-diphospho-sugar transferases"/>
    <property type="match status" value="1"/>
</dbReference>
<name>A0A4U3KSN3_9BACT</name>
<evidence type="ECO:0000256" key="3">
    <source>
        <dbReference type="ARBA" id="ARBA00022679"/>
    </source>
</evidence>
<accession>A0A4U3KSN3</accession>
<dbReference type="GO" id="GO:0016757">
    <property type="term" value="F:glycosyltransferase activity"/>
    <property type="evidence" value="ECO:0007669"/>
    <property type="project" value="UniProtKB-KW"/>
</dbReference>
<dbReference type="PANTHER" id="PTHR43179:SF12">
    <property type="entry name" value="GALACTOFURANOSYLTRANSFERASE GLFT2"/>
    <property type="match status" value="1"/>
</dbReference>
<evidence type="ECO:0000313" key="5">
    <source>
        <dbReference type="EMBL" id="TKK65330.1"/>
    </source>
</evidence>
<feature type="domain" description="Glycosyltransferase 2-like" evidence="4">
    <location>
        <begin position="17"/>
        <end position="186"/>
    </location>
</feature>
<proteinExistence type="inferred from homology"/>
<evidence type="ECO:0000313" key="6">
    <source>
        <dbReference type="Proteomes" id="UP000305848"/>
    </source>
</evidence>
<keyword evidence="3 5" id="KW-0808">Transferase</keyword>
<dbReference type="RefSeq" id="WP_137263677.1">
    <property type="nucleotide sequence ID" value="NZ_SZQL01000022.1"/>
</dbReference>